<evidence type="ECO:0008006" key="18">
    <source>
        <dbReference type="Google" id="ProtNLM"/>
    </source>
</evidence>
<evidence type="ECO:0000256" key="12">
    <source>
        <dbReference type="ARBA" id="ARBA00023033"/>
    </source>
</evidence>
<evidence type="ECO:0000256" key="2">
    <source>
        <dbReference type="ARBA" id="ARBA00003690"/>
    </source>
</evidence>
<keyword evidence="17" id="KW-1185">Reference proteome</keyword>
<dbReference type="Pfam" id="PF00067">
    <property type="entry name" value="p450"/>
    <property type="match status" value="1"/>
</dbReference>
<evidence type="ECO:0000256" key="14">
    <source>
        <dbReference type="PIRSR" id="PIRSR602401-1"/>
    </source>
</evidence>
<evidence type="ECO:0000256" key="11">
    <source>
        <dbReference type="ARBA" id="ARBA00023004"/>
    </source>
</evidence>
<dbReference type="PANTHER" id="PTHR24291:SF189">
    <property type="entry name" value="CYTOCHROME P450 4C3-RELATED"/>
    <property type="match status" value="1"/>
</dbReference>
<dbReference type="EMBL" id="JAACXV010005475">
    <property type="protein sequence ID" value="KAF7276802.1"/>
    <property type="molecule type" value="Genomic_DNA"/>
</dbReference>
<dbReference type="SUPFAM" id="SSF48264">
    <property type="entry name" value="Cytochrome P450"/>
    <property type="match status" value="1"/>
</dbReference>
<comment type="caution">
    <text evidence="16">The sequence shown here is derived from an EMBL/GenBank/DDBJ whole genome shotgun (WGS) entry which is preliminary data.</text>
</comment>
<protein>
    <recommendedName>
        <fullName evidence="18">Cytochrome P450</fullName>
    </recommendedName>
</protein>
<dbReference type="Proteomes" id="UP000625711">
    <property type="component" value="Unassembled WGS sequence"/>
</dbReference>
<keyword evidence="6 14" id="KW-0349">Heme</keyword>
<keyword evidence="11 14" id="KW-0408">Iron</keyword>
<keyword evidence="8" id="KW-0256">Endoplasmic reticulum</keyword>
<keyword evidence="13" id="KW-0472">Membrane</keyword>
<evidence type="ECO:0000256" key="1">
    <source>
        <dbReference type="ARBA" id="ARBA00001971"/>
    </source>
</evidence>
<organism evidence="16 17">
    <name type="scientific">Rhynchophorus ferrugineus</name>
    <name type="common">Red palm weevil</name>
    <name type="synonym">Curculio ferrugineus</name>
    <dbReference type="NCBI Taxonomy" id="354439"/>
    <lineage>
        <taxon>Eukaryota</taxon>
        <taxon>Metazoa</taxon>
        <taxon>Ecdysozoa</taxon>
        <taxon>Arthropoda</taxon>
        <taxon>Hexapoda</taxon>
        <taxon>Insecta</taxon>
        <taxon>Pterygota</taxon>
        <taxon>Neoptera</taxon>
        <taxon>Endopterygota</taxon>
        <taxon>Coleoptera</taxon>
        <taxon>Polyphaga</taxon>
        <taxon>Cucujiformia</taxon>
        <taxon>Curculionidae</taxon>
        <taxon>Dryophthorinae</taxon>
        <taxon>Rhynchophorus</taxon>
    </lineage>
</organism>
<evidence type="ECO:0000313" key="17">
    <source>
        <dbReference type="Proteomes" id="UP000625711"/>
    </source>
</evidence>
<dbReference type="InterPro" id="IPR017972">
    <property type="entry name" value="Cyt_P450_CS"/>
</dbReference>
<feature type="binding site" description="axial binding residue" evidence="14">
    <location>
        <position position="115"/>
    </location>
    <ligand>
        <name>heme</name>
        <dbReference type="ChEBI" id="CHEBI:30413"/>
    </ligand>
    <ligandPart>
        <name>Fe</name>
        <dbReference type="ChEBI" id="CHEBI:18248"/>
    </ligandPart>
</feature>
<keyword evidence="7 14" id="KW-0479">Metal-binding</keyword>
<dbReference type="GO" id="GO:0005506">
    <property type="term" value="F:iron ion binding"/>
    <property type="evidence" value="ECO:0007669"/>
    <property type="project" value="InterPro"/>
</dbReference>
<comment type="similarity">
    <text evidence="5 15">Belongs to the cytochrome P450 family.</text>
</comment>
<dbReference type="InterPro" id="IPR036396">
    <property type="entry name" value="Cyt_P450_sf"/>
</dbReference>
<dbReference type="PROSITE" id="PS00086">
    <property type="entry name" value="CYTOCHROME_P450"/>
    <property type="match status" value="1"/>
</dbReference>
<dbReference type="AlphaFoldDB" id="A0A834ICY6"/>
<sequence>TKAAEEVRCLFGINQLPTTPEDFQNLKYIDMCIKDVLRLFPIAPYILRKTSEDLYIEKWLIPRGSAVVVPIFNIHRNPKFWKKPHDFYPDHFLPQEVNKRHVYAYIPFSAGSRGCIGKTVAYTFLKTFICSFLQKYEVEADGKVPNLKLKMDISVRSINGYNVTLKPRIWK</sequence>
<dbReference type="Gene3D" id="1.10.630.10">
    <property type="entry name" value="Cytochrome P450"/>
    <property type="match status" value="1"/>
</dbReference>
<evidence type="ECO:0000256" key="6">
    <source>
        <dbReference type="ARBA" id="ARBA00022617"/>
    </source>
</evidence>
<comment type="function">
    <text evidence="2">May be involved in the metabolism of insect hormones and in the breakdown of synthetic insecticides.</text>
</comment>
<dbReference type="GO" id="GO:0005789">
    <property type="term" value="C:endoplasmic reticulum membrane"/>
    <property type="evidence" value="ECO:0007669"/>
    <property type="project" value="UniProtKB-SubCell"/>
</dbReference>
<keyword evidence="9" id="KW-0492">Microsome</keyword>
<dbReference type="PANTHER" id="PTHR24291">
    <property type="entry name" value="CYTOCHROME P450 FAMILY 4"/>
    <property type="match status" value="1"/>
</dbReference>
<feature type="non-terminal residue" evidence="16">
    <location>
        <position position="1"/>
    </location>
</feature>
<dbReference type="PRINTS" id="PR00385">
    <property type="entry name" value="P450"/>
</dbReference>
<keyword evidence="12 15" id="KW-0503">Monooxygenase</keyword>
<dbReference type="PRINTS" id="PR00463">
    <property type="entry name" value="EP450I"/>
</dbReference>
<evidence type="ECO:0000256" key="10">
    <source>
        <dbReference type="ARBA" id="ARBA00023002"/>
    </source>
</evidence>
<accession>A0A834ICY6</accession>
<keyword evidence="10 15" id="KW-0560">Oxidoreductase</keyword>
<proteinExistence type="inferred from homology"/>
<reference evidence="16" key="1">
    <citation type="submission" date="2020-08" db="EMBL/GenBank/DDBJ databases">
        <title>Genome sequencing and assembly of the red palm weevil Rhynchophorus ferrugineus.</title>
        <authorList>
            <person name="Dias G.B."/>
            <person name="Bergman C.M."/>
            <person name="Manee M."/>
        </authorList>
    </citation>
    <scope>NUCLEOTIDE SEQUENCE</scope>
    <source>
        <strain evidence="16">AA-2017</strain>
        <tissue evidence="16">Whole larva</tissue>
    </source>
</reference>
<name>A0A834ICY6_RHYFE</name>
<dbReference type="GO" id="GO:0004497">
    <property type="term" value="F:monooxygenase activity"/>
    <property type="evidence" value="ECO:0007669"/>
    <property type="project" value="UniProtKB-KW"/>
</dbReference>
<evidence type="ECO:0000256" key="9">
    <source>
        <dbReference type="ARBA" id="ARBA00022848"/>
    </source>
</evidence>
<dbReference type="OrthoDB" id="1470350at2759"/>
<comment type="cofactor">
    <cofactor evidence="1 14">
        <name>heme</name>
        <dbReference type="ChEBI" id="CHEBI:30413"/>
    </cofactor>
</comment>
<gene>
    <name evidence="16" type="ORF">GWI33_009767</name>
</gene>
<evidence type="ECO:0000256" key="15">
    <source>
        <dbReference type="RuleBase" id="RU000461"/>
    </source>
</evidence>
<dbReference type="GO" id="GO:0016705">
    <property type="term" value="F:oxidoreductase activity, acting on paired donors, with incorporation or reduction of molecular oxygen"/>
    <property type="evidence" value="ECO:0007669"/>
    <property type="project" value="InterPro"/>
</dbReference>
<evidence type="ECO:0000256" key="8">
    <source>
        <dbReference type="ARBA" id="ARBA00022824"/>
    </source>
</evidence>
<dbReference type="InterPro" id="IPR050196">
    <property type="entry name" value="Cytochrome_P450_Monoox"/>
</dbReference>
<dbReference type="InterPro" id="IPR002401">
    <property type="entry name" value="Cyt_P450_E_grp-I"/>
</dbReference>
<dbReference type="InterPro" id="IPR001128">
    <property type="entry name" value="Cyt_P450"/>
</dbReference>
<evidence type="ECO:0000313" key="16">
    <source>
        <dbReference type="EMBL" id="KAF7276802.1"/>
    </source>
</evidence>
<dbReference type="GO" id="GO:0020037">
    <property type="term" value="F:heme binding"/>
    <property type="evidence" value="ECO:0007669"/>
    <property type="project" value="InterPro"/>
</dbReference>
<evidence type="ECO:0000256" key="5">
    <source>
        <dbReference type="ARBA" id="ARBA00010617"/>
    </source>
</evidence>
<evidence type="ECO:0000256" key="7">
    <source>
        <dbReference type="ARBA" id="ARBA00022723"/>
    </source>
</evidence>
<comment type="subcellular location">
    <subcellularLocation>
        <location evidence="4">Endoplasmic reticulum membrane</location>
        <topology evidence="4">Peripheral membrane protein</topology>
    </subcellularLocation>
    <subcellularLocation>
        <location evidence="3">Microsome membrane</location>
        <topology evidence="3">Peripheral membrane protein</topology>
    </subcellularLocation>
</comment>
<evidence type="ECO:0000256" key="13">
    <source>
        <dbReference type="ARBA" id="ARBA00023136"/>
    </source>
</evidence>
<evidence type="ECO:0000256" key="4">
    <source>
        <dbReference type="ARBA" id="ARBA00004406"/>
    </source>
</evidence>
<evidence type="ECO:0000256" key="3">
    <source>
        <dbReference type="ARBA" id="ARBA00004174"/>
    </source>
</evidence>